<dbReference type="AlphaFoldDB" id="A0A377H518"/>
<dbReference type="Gene3D" id="1.10.10.10">
    <property type="entry name" value="Winged helix-like DNA-binding domain superfamily/Winged helix DNA-binding domain"/>
    <property type="match status" value="1"/>
</dbReference>
<dbReference type="Proteomes" id="UP000254232">
    <property type="component" value="Unassembled WGS sequence"/>
</dbReference>
<dbReference type="InterPro" id="IPR036388">
    <property type="entry name" value="WH-like_DNA-bd_sf"/>
</dbReference>
<dbReference type="EMBL" id="UGGZ01000001">
    <property type="protein sequence ID" value="STO37601.1"/>
    <property type="molecule type" value="Genomic_DNA"/>
</dbReference>
<sequence>MSNFIPNSFQIPNEIIDKFLDKLSGNAFKCYALIARQTTGWQKKSDKISVSQFMKKCGIKNKKTAMKCLKELENINLILTFKNSGEINEFSLNFNPETPKSEPVPKNGTSTNFSPEPVPKNGTSTSTKNWYSTKDNIKNNITNNNPLPPYGGSPNGDHMVLQNNDDVKPKKRKPTKPKNDIDYQAVLDFYNEQNELHGKRLPNAIDLNDKRKRGITKILNLLKTPTLDSFKNYIESFFEQATEFYFGGNNRNWRASFDYLLREDTLTKVREEAL</sequence>
<evidence type="ECO:0000313" key="4">
    <source>
        <dbReference type="Proteomes" id="UP000254232"/>
    </source>
</evidence>
<organism evidence="3 4">
    <name type="scientific">Gallibacterium anatis</name>
    <dbReference type="NCBI Taxonomy" id="750"/>
    <lineage>
        <taxon>Bacteria</taxon>
        <taxon>Pseudomonadati</taxon>
        <taxon>Pseudomonadota</taxon>
        <taxon>Gammaproteobacteria</taxon>
        <taxon>Pasteurellales</taxon>
        <taxon>Pasteurellaceae</taxon>
        <taxon>Gallibacterium</taxon>
    </lineage>
</organism>
<evidence type="ECO:0000259" key="2">
    <source>
        <dbReference type="Pfam" id="PF04492"/>
    </source>
</evidence>
<accession>A0A377H518</accession>
<dbReference type="GO" id="GO:0006260">
    <property type="term" value="P:DNA replication"/>
    <property type="evidence" value="ECO:0007669"/>
    <property type="project" value="InterPro"/>
</dbReference>
<feature type="compositionally biased region" description="Polar residues" evidence="1">
    <location>
        <begin position="121"/>
        <end position="132"/>
    </location>
</feature>
<dbReference type="InterPro" id="IPR006497">
    <property type="entry name" value="Phage_lambda_VrpO_N"/>
</dbReference>
<dbReference type="GeneID" id="77264761"/>
<feature type="domain" description="Bacteriophage lambda Replication protein O N-terminal" evidence="2">
    <location>
        <begin position="10"/>
        <end position="88"/>
    </location>
</feature>
<name>A0A377H518_9PAST</name>
<evidence type="ECO:0000313" key="3">
    <source>
        <dbReference type="EMBL" id="STO37601.1"/>
    </source>
</evidence>
<dbReference type="RefSeq" id="WP_018346006.1">
    <property type="nucleotide sequence ID" value="NZ_UGGZ01000001.1"/>
</dbReference>
<reference evidence="3 4" key="1">
    <citation type="submission" date="2018-06" db="EMBL/GenBank/DDBJ databases">
        <authorList>
            <consortium name="Pathogen Informatics"/>
            <person name="Doyle S."/>
        </authorList>
    </citation>
    <scope>NUCLEOTIDE SEQUENCE [LARGE SCALE GENOMIC DNA]</scope>
    <source>
        <strain evidence="3 4">NCTC11413</strain>
    </source>
</reference>
<dbReference type="Pfam" id="PF04492">
    <property type="entry name" value="Phage_rep_O"/>
    <property type="match status" value="1"/>
</dbReference>
<evidence type="ECO:0000256" key="1">
    <source>
        <dbReference type="SAM" id="MobiDB-lite"/>
    </source>
</evidence>
<gene>
    <name evidence="3" type="ORF">NCTC11413_00714</name>
</gene>
<proteinExistence type="predicted"/>
<protein>
    <recommendedName>
        <fullName evidence="2">Bacteriophage lambda Replication protein O N-terminal domain-containing protein</fullName>
    </recommendedName>
</protein>
<feature type="region of interest" description="Disordered" evidence="1">
    <location>
        <begin position="93"/>
        <end position="178"/>
    </location>
</feature>